<name>A0AAD8ASX0_BIOPF</name>
<protein>
    <submittedName>
        <fullName evidence="3">Balbiani ring protein 3</fullName>
    </submittedName>
</protein>
<dbReference type="Proteomes" id="UP001233172">
    <property type="component" value="Unassembled WGS sequence"/>
</dbReference>
<feature type="signal peptide" evidence="2">
    <location>
        <begin position="1"/>
        <end position="27"/>
    </location>
</feature>
<accession>A0AAD8ASX0</accession>
<feature type="region of interest" description="Disordered" evidence="1">
    <location>
        <begin position="1391"/>
        <end position="1431"/>
    </location>
</feature>
<gene>
    <name evidence="3" type="ORF">Bpfe_028757</name>
</gene>
<evidence type="ECO:0000256" key="1">
    <source>
        <dbReference type="SAM" id="MobiDB-lite"/>
    </source>
</evidence>
<organism evidence="3 4">
    <name type="scientific">Biomphalaria pfeifferi</name>
    <name type="common">Bloodfluke planorb</name>
    <name type="synonym">Freshwater snail</name>
    <dbReference type="NCBI Taxonomy" id="112525"/>
    <lineage>
        <taxon>Eukaryota</taxon>
        <taxon>Metazoa</taxon>
        <taxon>Spiralia</taxon>
        <taxon>Lophotrochozoa</taxon>
        <taxon>Mollusca</taxon>
        <taxon>Gastropoda</taxon>
        <taxon>Heterobranchia</taxon>
        <taxon>Euthyneura</taxon>
        <taxon>Panpulmonata</taxon>
        <taxon>Hygrophila</taxon>
        <taxon>Lymnaeoidea</taxon>
        <taxon>Planorbidae</taxon>
        <taxon>Biomphalaria</taxon>
    </lineage>
</organism>
<dbReference type="EMBL" id="JASAOG010000260">
    <property type="protein sequence ID" value="KAK0041815.1"/>
    <property type="molecule type" value="Genomic_DNA"/>
</dbReference>
<feature type="region of interest" description="Disordered" evidence="1">
    <location>
        <begin position="1237"/>
        <end position="1264"/>
    </location>
</feature>
<feature type="non-terminal residue" evidence="3">
    <location>
        <position position="1"/>
    </location>
</feature>
<feature type="region of interest" description="Disordered" evidence="1">
    <location>
        <begin position="152"/>
        <end position="174"/>
    </location>
</feature>
<evidence type="ECO:0000313" key="4">
    <source>
        <dbReference type="Proteomes" id="UP001233172"/>
    </source>
</evidence>
<feature type="compositionally biased region" description="Basic and acidic residues" evidence="1">
    <location>
        <begin position="1391"/>
        <end position="1402"/>
    </location>
</feature>
<evidence type="ECO:0000256" key="2">
    <source>
        <dbReference type="SAM" id="SignalP"/>
    </source>
</evidence>
<sequence>GSLSRPSLVLVAVAFLVLTFDANSAHAQSNSRRCNSCIVNGETHEGHSRFQYQEGCFKYRCLCYCNGTWECPAQHTLNTCDPNKNNGNTEASSEESSREGRCKSCQVAGQKHLGNSFFTHVDGCVTYDRCVCYCNGTWVCPASRARNTCNDGNSAGSNTEREDESRRLSFESRRPEDRQRSDCYGCKIKEKEFRGNSYFQLEEECWRFKYCYCHCNGTWNCPQKYSENVCEDNEETKQPSDCRSCSVKGKTFEGNSAFEMTSNCIHYKNCQCNCDGSWTCPVSGARRVCERDSTNGESDSSPSCRTCEVKGKQYPGNKPFEFTDGCIEYKNCICNCDGSWNCPDSGATNICAREATDSSASEDRCRRCEVKGKQYPGNRPFEFTDGCIEYKNCICNCDGSWNCPDSGATNICAREATDSSASEDRCRRCEVRGKQYPGNRPFEFTDGCIEYKSCICNCDGSWNCPDSGAKNICKEENKRPASNSCKKCNVKGQEFPDNDYFDYKDGCTEYRNCICNCDGSWACPPNAAKNVCEPTEVACKTCEVYGMKFPGNEYFNVKQGCYDYRNCICYCNGSWICPENSARYTCSSQAPTRQPTTVAPRQSAAQCSTCSVYSQRFRGNSKFEVTSGCVNYRNCVCRCDGSWQCPSSSAINICTTEARTETTPRPTASNQCQMCNAKNKLVKGNDYFDLRDGCKEYKHCFCRCDGSWQCPPQYARNICQGSTQVEGESNCRSCQAKGKIVKGNSYFNLTEGCIHFRDCRCHCDGSWQCPAQRSQNICFNNDADRSCSMCQASDGNVYQPNSKFQFTQDCIQYSCDCFCNGSWNCPAQKSRWVCTDKCLQCDVKGRIVQNDTVFTHKTGCLEYTCNCFCNGSWSCPGNTVRNTCPVGVNDNCNKCIVGSEEYVGETDFVLRKDCLHYKCRCNCDGSYSCPGKDARNVCRGETLGGCRSCVVSDSEYYKGETSFNLRKDCINFSCRCNCDGSWSCPSELARDVCLGEVPGGCRVCRVSESERHAGNSVFDLRKGCINYRCKCKCDGSWSCPGEEARDVCKGEVPGGCRSCVISENEFYPGNSNFEMVKNCLHYKCRCNCDGSYNCPGKHTRRVCKAEGDVERPTCRTCKISESEQFNGNSTFYLERSCNRYECTCNCDGSWACPASKTRDICNRASAATQCKPCKIGTEVYPGNSAFKFTRRCNQFDCTCACNGRWSCDHKRPVNICASTDDSSKTLKFSASNVQPRQSISSSIDASGHSVQSGVSNTETDIRSQQRERALYAETTPRPAEFSNCRQCVVEGKVIRQNVPFSFARGCIHYRNCLCNCNGSWQCEEETDTCFGGASQRDRNINPSRKNTVEIDSSAWVYVDGKDSSYVKSTDDRTGGGYAVQIDAKYRPVEAPEASPYDRHGQLDSRSTVVTSGAIPQRSSSYSVSHSYTREESEDRSQCQNCEVDSKTYRAGAHFDMHRECVIYKCTCLCNGNYRCRLTSDNTCTSEKKQSSCGNCVFKGLVFPGNRGFTVRDGCFEKECQCKCDGTHECHKSTPIDPCTPESPQSAMFPGYLPMLPPGFISQTGNVLYTSSCTNCGSGGNGDSGFALVPIPGYRPGRECSGCFIEGIQRAGNSTFSFVKDCTEFNCYCACGGSWKCSGVQSLTCSTGYEARTNPHESGCRKCNVKGTEYPGNARFTLLEGCNEYQCSCSCSGHWSCPQQQPVNICPQEPRRGRELDPLTAREDPYASDQGMERRSYQALGELRQSDNNDNVKSTKESNCFQCKVQGETYPPNSKFFLRDGCLQRVCDCHCDSSWSCPNDEIVDICKAEASEKAKSRCRDCRIQDEVFTSEKDFQWNAGCYQYSCHCFCNGSFVCPAENARNTCSARTADSRSSLAQSSSSSASARVSVGDAPPSPRLQSTVLAIARSEFINEASFPGCKQCDVDGQKVAPLSTFIRQLGCYETVCNCLCNGTPLCPQSSSVNTCFLPDKKPMNERKGCTVGNRTFLTRVFPLTENCRERTCICHDDGTWNCLTTAEDRKVC</sequence>
<feature type="compositionally biased region" description="Polar residues" evidence="1">
    <location>
        <begin position="1248"/>
        <end position="1258"/>
    </location>
</feature>
<proteinExistence type="predicted"/>
<feature type="region of interest" description="Disordered" evidence="1">
    <location>
        <begin position="1874"/>
        <end position="1894"/>
    </location>
</feature>
<reference evidence="3" key="2">
    <citation type="submission" date="2023-04" db="EMBL/GenBank/DDBJ databases">
        <authorList>
            <person name="Bu L."/>
            <person name="Lu L."/>
            <person name="Laidemitt M.R."/>
            <person name="Zhang S.M."/>
            <person name="Mutuku M."/>
            <person name="Mkoji G."/>
            <person name="Steinauer M."/>
            <person name="Loker E.S."/>
        </authorList>
    </citation>
    <scope>NUCLEOTIDE SEQUENCE</scope>
    <source>
        <strain evidence="3">KasaAsao</strain>
        <tissue evidence="3">Whole Snail</tissue>
    </source>
</reference>
<reference evidence="3" key="1">
    <citation type="journal article" date="2023" name="PLoS Negl. Trop. Dis.">
        <title>A genome sequence for Biomphalaria pfeifferi, the major vector snail for the human-infecting parasite Schistosoma mansoni.</title>
        <authorList>
            <person name="Bu L."/>
            <person name="Lu L."/>
            <person name="Laidemitt M.R."/>
            <person name="Zhang S.M."/>
            <person name="Mutuku M."/>
            <person name="Mkoji G."/>
            <person name="Steinauer M."/>
            <person name="Loker E.S."/>
        </authorList>
    </citation>
    <scope>NUCLEOTIDE SEQUENCE</scope>
    <source>
        <strain evidence="3">KasaAsao</strain>
    </source>
</reference>
<keyword evidence="2" id="KW-0732">Signal</keyword>
<feature type="compositionally biased region" description="Low complexity" evidence="1">
    <location>
        <begin position="1874"/>
        <end position="1891"/>
    </location>
</feature>
<keyword evidence="4" id="KW-1185">Reference proteome</keyword>
<feature type="chain" id="PRO_5042288037" evidence="2">
    <location>
        <begin position="28"/>
        <end position="2021"/>
    </location>
</feature>
<comment type="caution">
    <text evidence="3">The sequence shown here is derived from an EMBL/GenBank/DDBJ whole genome shotgun (WGS) entry which is preliminary data.</text>
</comment>
<feature type="compositionally biased region" description="Basic and acidic residues" evidence="1">
    <location>
        <begin position="159"/>
        <end position="174"/>
    </location>
</feature>
<evidence type="ECO:0000313" key="3">
    <source>
        <dbReference type="EMBL" id="KAK0041815.1"/>
    </source>
</evidence>